<organism evidence="1 2">
    <name type="scientific">Corynespora cassiicola Philippines</name>
    <dbReference type="NCBI Taxonomy" id="1448308"/>
    <lineage>
        <taxon>Eukaryota</taxon>
        <taxon>Fungi</taxon>
        <taxon>Dikarya</taxon>
        <taxon>Ascomycota</taxon>
        <taxon>Pezizomycotina</taxon>
        <taxon>Dothideomycetes</taxon>
        <taxon>Pleosporomycetidae</taxon>
        <taxon>Pleosporales</taxon>
        <taxon>Corynesporascaceae</taxon>
        <taxon>Corynespora</taxon>
    </lineage>
</organism>
<name>A0A2T2N863_CORCC</name>
<reference evidence="1 2" key="1">
    <citation type="journal article" date="2018" name="Front. Microbiol.">
        <title>Genome-Wide Analysis of Corynespora cassiicola Leaf Fall Disease Putative Effectors.</title>
        <authorList>
            <person name="Lopez D."/>
            <person name="Ribeiro S."/>
            <person name="Label P."/>
            <person name="Fumanal B."/>
            <person name="Venisse J.S."/>
            <person name="Kohler A."/>
            <person name="de Oliveira R.R."/>
            <person name="Labutti K."/>
            <person name="Lipzen A."/>
            <person name="Lail K."/>
            <person name="Bauer D."/>
            <person name="Ohm R.A."/>
            <person name="Barry K.W."/>
            <person name="Spatafora J."/>
            <person name="Grigoriev I.V."/>
            <person name="Martin F.M."/>
            <person name="Pujade-Renaud V."/>
        </authorList>
    </citation>
    <scope>NUCLEOTIDE SEQUENCE [LARGE SCALE GENOMIC DNA]</scope>
    <source>
        <strain evidence="1 2">Philippines</strain>
    </source>
</reference>
<dbReference type="Proteomes" id="UP000240883">
    <property type="component" value="Unassembled WGS sequence"/>
</dbReference>
<dbReference type="AlphaFoldDB" id="A0A2T2N863"/>
<protein>
    <recommendedName>
        <fullName evidence="3">Cell surface spherulin 4-like protein</fullName>
    </recommendedName>
</protein>
<evidence type="ECO:0000313" key="2">
    <source>
        <dbReference type="Proteomes" id="UP000240883"/>
    </source>
</evidence>
<keyword evidence="2" id="KW-1185">Reference proteome</keyword>
<gene>
    <name evidence="1" type="ORF">BS50DRAFT_561712</name>
</gene>
<dbReference type="PANTHER" id="PTHR35040:SF9">
    <property type="entry name" value="4-LIKE CELL SURFACE PROTEIN, PUTATIVE (AFU_ORTHOLOGUE AFUA_4G14080)-RELATED"/>
    <property type="match status" value="1"/>
</dbReference>
<proteinExistence type="predicted"/>
<dbReference type="InterPro" id="IPR021986">
    <property type="entry name" value="Spherulin4"/>
</dbReference>
<accession>A0A2T2N863</accession>
<dbReference type="EMBL" id="KZ678143">
    <property type="protein sequence ID" value="PSN61651.1"/>
    <property type="molecule type" value="Genomic_DNA"/>
</dbReference>
<dbReference type="Pfam" id="PF12138">
    <property type="entry name" value="Spherulin4"/>
    <property type="match status" value="1"/>
</dbReference>
<sequence>MAEGARSSILLPLYIYPNPGAWDPLYDAIAAHQNLNFVIIVNPDSGPGSRPWWPNADYVREIPRLSTQTNVRIVGYVRTAYCCRPIEEVCRDIDMYAGWNEDDKIPGVAVEGIFFDETPNLYSSAVRDYLDATTKKVKNTNGILGNRLVIQNPGTAVDPRLASPGPDLTTVVEDAFGNFRTDEYQEWLSTSPYDRERSSYMVHSVPEEEIEVLVLELRERAAFLFVTDLKAQFYESFGPTWKKFVAAMAV</sequence>
<dbReference type="PANTHER" id="PTHR35040">
    <property type="match status" value="1"/>
</dbReference>
<evidence type="ECO:0000313" key="1">
    <source>
        <dbReference type="EMBL" id="PSN61651.1"/>
    </source>
</evidence>
<dbReference type="OrthoDB" id="5342184at2759"/>
<evidence type="ECO:0008006" key="3">
    <source>
        <dbReference type="Google" id="ProtNLM"/>
    </source>
</evidence>